<dbReference type="EMBL" id="MVBO01000012">
    <property type="protein sequence ID" value="OZJ05609.1"/>
    <property type="molecule type" value="Genomic_DNA"/>
</dbReference>
<dbReference type="AlphaFoldDB" id="A0A261Y4R8"/>
<dbReference type="Proteomes" id="UP000242875">
    <property type="component" value="Unassembled WGS sequence"/>
</dbReference>
<evidence type="ECO:0000256" key="1">
    <source>
        <dbReference type="ARBA" id="ARBA00011003"/>
    </source>
</evidence>
<name>A0A261Y4R8_9FUNG</name>
<organism evidence="10 11">
    <name type="scientific">Bifiguratus adelaidae</name>
    <dbReference type="NCBI Taxonomy" id="1938954"/>
    <lineage>
        <taxon>Eukaryota</taxon>
        <taxon>Fungi</taxon>
        <taxon>Fungi incertae sedis</taxon>
        <taxon>Mucoromycota</taxon>
        <taxon>Mucoromycotina</taxon>
        <taxon>Endogonomycetes</taxon>
        <taxon>Endogonales</taxon>
        <taxon>Endogonales incertae sedis</taxon>
        <taxon>Bifiguratus</taxon>
    </lineage>
</organism>
<dbReference type="InterPro" id="IPR032319">
    <property type="entry name" value="CLP1_P"/>
</dbReference>
<dbReference type="OrthoDB" id="2405412at2759"/>
<accession>A0A261Y4R8</accession>
<evidence type="ECO:0000256" key="7">
    <source>
        <dbReference type="ARBA" id="ARBA00022840"/>
    </source>
</evidence>
<comment type="similarity">
    <text evidence="1">Belongs to the Clp1 family. NOL9/GRC3 subfamily.</text>
</comment>
<feature type="region of interest" description="Disordered" evidence="8">
    <location>
        <begin position="125"/>
        <end position="149"/>
    </location>
</feature>
<dbReference type="PANTHER" id="PTHR12755">
    <property type="entry name" value="CLEAVAGE/POLYADENYLATION FACTOR IA SUBUNIT CLP1P"/>
    <property type="match status" value="1"/>
</dbReference>
<dbReference type="GO" id="GO:0051731">
    <property type="term" value="F:polynucleotide 5'-hydroxyl-kinase activity"/>
    <property type="evidence" value="ECO:0007669"/>
    <property type="project" value="InterPro"/>
</dbReference>
<protein>
    <recommendedName>
        <fullName evidence="3">Polynucleotide 5'-hydroxyl-kinase GRC3</fullName>
    </recommendedName>
    <alternativeName>
        <fullName evidence="2">Polynucleotide 5'-hydroxyl-kinase grc3</fullName>
    </alternativeName>
</protein>
<keyword evidence="11" id="KW-1185">Reference proteome</keyword>
<keyword evidence="5" id="KW-0547">Nucleotide-binding</keyword>
<dbReference type="Gene3D" id="3.40.50.300">
    <property type="entry name" value="P-loop containing nucleotide triphosphate hydrolases"/>
    <property type="match status" value="1"/>
</dbReference>
<dbReference type="GO" id="GO:0005634">
    <property type="term" value="C:nucleus"/>
    <property type="evidence" value="ECO:0007669"/>
    <property type="project" value="TreeGrafter"/>
</dbReference>
<feature type="domain" description="Clp1 P-loop" evidence="9">
    <location>
        <begin position="370"/>
        <end position="523"/>
    </location>
</feature>
<evidence type="ECO:0000256" key="6">
    <source>
        <dbReference type="ARBA" id="ARBA00022777"/>
    </source>
</evidence>
<dbReference type="InterPro" id="IPR027417">
    <property type="entry name" value="P-loop_NTPase"/>
</dbReference>
<dbReference type="InterPro" id="IPR045116">
    <property type="entry name" value="Clp1/Grc3"/>
</dbReference>
<reference evidence="10 11" key="1">
    <citation type="journal article" date="2017" name="Mycologia">
        <title>Bifiguratus adelaidae, gen. et sp. nov., a new member of Mucoromycotina in endophytic and soil-dwelling habitats.</title>
        <authorList>
            <person name="Torres-Cruz T.J."/>
            <person name="Billingsley Tobias T.L."/>
            <person name="Almatruk M."/>
            <person name="Hesse C."/>
            <person name="Kuske C.R."/>
            <person name="Desiro A."/>
            <person name="Benucci G.M."/>
            <person name="Bonito G."/>
            <person name="Stajich J.E."/>
            <person name="Dunlap C."/>
            <person name="Arnold A.E."/>
            <person name="Porras-Alfaro A."/>
        </authorList>
    </citation>
    <scope>NUCLEOTIDE SEQUENCE [LARGE SCALE GENOMIC DNA]</scope>
    <source>
        <strain evidence="10 11">AZ0501</strain>
    </source>
</reference>
<evidence type="ECO:0000313" key="10">
    <source>
        <dbReference type="EMBL" id="OZJ05609.1"/>
    </source>
</evidence>
<keyword evidence="7" id="KW-0067">ATP-binding</keyword>
<evidence type="ECO:0000256" key="8">
    <source>
        <dbReference type="SAM" id="MobiDB-lite"/>
    </source>
</evidence>
<feature type="region of interest" description="Disordered" evidence="8">
    <location>
        <begin position="645"/>
        <end position="667"/>
    </location>
</feature>
<evidence type="ECO:0000256" key="3">
    <source>
        <dbReference type="ARBA" id="ARBA00019824"/>
    </source>
</evidence>
<dbReference type="GO" id="GO:0000448">
    <property type="term" value="P:cleavage in ITS2 between 5.8S rRNA and LSU-rRNA of tricistronic rRNA transcript (SSU-rRNA, 5.8S rRNA, LSU-rRNA)"/>
    <property type="evidence" value="ECO:0007669"/>
    <property type="project" value="TreeGrafter"/>
</dbReference>
<keyword evidence="6" id="KW-0418">Kinase</keyword>
<dbReference type="PANTHER" id="PTHR12755:SF3">
    <property type="entry name" value="POLYNUCLEOTIDE 5'-HYDROXYL-KINASE NOL9"/>
    <property type="match status" value="1"/>
</dbReference>
<proteinExistence type="inferred from homology"/>
<evidence type="ECO:0000313" key="11">
    <source>
        <dbReference type="Proteomes" id="UP000242875"/>
    </source>
</evidence>
<dbReference type="Pfam" id="PF16575">
    <property type="entry name" value="CLP1_P"/>
    <property type="match status" value="1"/>
</dbReference>
<keyword evidence="4" id="KW-0808">Transferase</keyword>
<comment type="caution">
    <text evidence="10">The sequence shown here is derived from an EMBL/GenBank/DDBJ whole genome shotgun (WGS) entry which is preliminary data.</text>
</comment>
<feature type="region of interest" description="Disordered" evidence="8">
    <location>
        <begin position="50"/>
        <end position="88"/>
    </location>
</feature>
<evidence type="ECO:0000256" key="2">
    <source>
        <dbReference type="ARBA" id="ARBA00018706"/>
    </source>
</evidence>
<evidence type="ECO:0000256" key="5">
    <source>
        <dbReference type="ARBA" id="ARBA00022741"/>
    </source>
</evidence>
<sequence>MGKRRKVEDAQEVNAQTLEFIAPAQSRPTETMIPSTGPLSAIAVRKALAAQKAAPNIRAKPTTPPAKKAKKHETPKAENESVIGDSAKADRLEDWTAEEPMPSAESGVDLEIEQGIIEDGADLEPEDETDTAEMHDAHKYSRSSGSYGEDPLCASTFQPSESNARRIQMTSGVDSFIVGLHPEETICFQGVVKVIPVKGSFEIAGHMFGGSHGLTEQPFQQYFCYSPKTHPLLRIIAGATREASAHRQGQSRPLTNEVTSQLSSMLAEHTHFIDAHETVLLLQSSVSNGIHLIESMPAPFRGIFSKIEGNNEASQDENGTTGASIDIAGFHMVTKPILGRHALEHPDHWHTSMQKMISEDRGFLSLMICGSKDMGKSTFARFAVNRLLNTYRSVAFLETDVGQSEFSLPGCVSLHVLEGPILGPPFTHLHLQPIKSHFIGAIAPKEDPDHYSSCILDLYNIWKTDLVAKDSANPIPLVINTNGWVKGLGLDILASIVQQIGPTHVATMFSPHKPARNLSADIFTSRQDNHQLASTQYTPEIHNIVATSDVSIGTTSTLQKHSAHDHRLLSFLSYFHLNTRSFSNAEPQWNFTKPPLGKVPYVADWSSDHWKGVWILFEDVRWSQLLYALNGTLVALIGDYDDSEAAQSTPMPANGTHAKAQDDGGNQVLPPQYFPPSRFPPPPPALTTCYGYGVIRAIDLPDHRFHLVTPLSLQTIRKVNGLVRGTVDIPISLMLADANYSEPSLAGIPWEDVPYMKDGGVESVGGGVLKVRRNLMRRGQQA</sequence>
<gene>
    <name evidence="10" type="ORF">BZG36_01468</name>
</gene>
<evidence type="ECO:0000256" key="4">
    <source>
        <dbReference type="ARBA" id="ARBA00022679"/>
    </source>
</evidence>
<evidence type="ECO:0000259" key="9">
    <source>
        <dbReference type="Pfam" id="PF16575"/>
    </source>
</evidence>
<dbReference type="GO" id="GO:0005524">
    <property type="term" value="F:ATP binding"/>
    <property type="evidence" value="ECO:0007669"/>
    <property type="project" value="UniProtKB-KW"/>
</dbReference>